<evidence type="ECO:0000313" key="7">
    <source>
        <dbReference type="Proteomes" id="UP001524478"/>
    </source>
</evidence>
<dbReference type="Gene3D" id="1.10.357.10">
    <property type="entry name" value="Tetracycline Repressor, domain 2"/>
    <property type="match status" value="1"/>
</dbReference>
<keyword evidence="2 4" id="KW-0238">DNA-binding</keyword>
<organism evidence="6 7">
    <name type="scientific">Tissierella carlieri</name>
    <dbReference type="NCBI Taxonomy" id="689904"/>
    <lineage>
        <taxon>Bacteria</taxon>
        <taxon>Bacillati</taxon>
        <taxon>Bacillota</taxon>
        <taxon>Tissierellia</taxon>
        <taxon>Tissierellales</taxon>
        <taxon>Tissierellaceae</taxon>
        <taxon>Tissierella</taxon>
    </lineage>
</organism>
<dbReference type="InterPro" id="IPR009057">
    <property type="entry name" value="Homeodomain-like_sf"/>
</dbReference>
<dbReference type="PROSITE" id="PS50977">
    <property type="entry name" value="HTH_TETR_2"/>
    <property type="match status" value="1"/>
</dbReference>
<keyword evidence="7" id="KW-1185">Reference proteome</keyword>
<keyword evidence="1" id="KW-0805">Transcription regulation</keyword>
<evidence type="ECO:0000256" key="2">
    <source>
        <dbReference type="ARBA" id="ARBA00023125"/>
    </source>
</evidence>
<dbReference type="PANTHER" id="PTHR47506">
    <property type="entry name" value="TRANSCRIPTIONAL REGULATORY PROTEIN"/>
    <property type="match status" value="1"/>
</dbReference>
<gene>
    <name evidence="6" type="ORF">NE686_04370</name>
</gene>
<comment type="caution">
    <text evidence="6">The sequence shown here is derived from an EMBL/GenBank/DDBJ whole genome shotgun (WGS) entry which is preliminary data.</text>
</comment>
<dbReference type="PANTHER" id="PTHR47506:SF3">
    <property type="entry name" value="HTH-TYPE TRANSCRIPTIONAL REGULATOR LMRA"/>
    <property type="match status" value="1"/>
</dbReference>
<dbReference type="RefSeq" id="WP_256310588.1">
    <property type="nucleotide sequence ID" value="NZ_JANGAC010000002.1"/>
</dbReference>
<evidence type="ECO:0000256" key="3">
    <source>
        <dbReference type="ARBA" id="ARBA00023163"/>
    </source>
</evidence>
<proteinExistence type="predicted"/>
<evidence type="ECO:0000256" key="1">
    <source>
        <dbReference type="ARBA" id="ARBA00023015"/>
    </source>
</evidence>
<dbReference type="Pfam" id="PF00440">
    <property type="entry name" value="TetR_N"/>
    <property type="match status" value="1"/>
</dbReference>
<sequence length="198" mass="23171">MPKFTESEKHAIQETLLREGEKRFVEYGLKKVTVDELVKAAGIAKGSFYSFYSNKEHLYMDILNNCQREMRENMEQFLSENKSEMPTDLTKKIFFWMLESAQHYPLIEKTDEMTIAYLYRKLPPDLIEMHTLEDVEVFEKLEKMGVTFKCNLTIAAKACQVLFMSSLYLQKEDENVKESVMHILVNGLISEIVEVDTK</sequence>
<evidence type="ECO:0000256" key="4">
    <source>
        <dbReference type="PROSITE-ProRule" id="PRU00335"/>
    </source>
</evidence>
<dbReference type="SUPFAM" id="SSF46689">
    <property type="entry name" value="Homeodomain-like"/>
    <property type="match status" value="1"/>
</dbReference>
<reference evidence="6 7" key="1">
    <citation type="submission" date="2022-06" db="EMBL/GenBank/DDBJ databases">
        <title>Isolation of gut microbiota from human fecal samples.</title>
        <authorList>
            <person name="Pamer E.G."/>
            <person name="Barat B."/>
            <person name="Waligurski E."/>
            <person name="Medina S."/>
            <person name="Paddock L."/>
            <person name="Mostad J."/>
        </authorList>
    </citation>
    <scope>NUCLEOTIDE SEQUENCE [LARGE SCALE GENOMIC DNA]</scope>
    <source>
        <strain evidence="6 7">DFI.7.95</strain>
    </source>
</reference>
<keyword evidence="3" id="KW-0804">Transcription</keyword>
<accession>A0ABT1S761</accession>
<dbReference type="Proteomes" id="UP001524478">
    <property type="component" value="Unassembled WGS sequence"/>
</dbReference>
<evidence type="ECO:0000313" key="6">
    <source>
        <dbReference type="EMBL" id="MCQ4922308.1"/>
    </source>
</evidence>
<name>A0ABT1S761_9FIRM</name>
<dbReference type="EMBL" id="JANGAC010000002">
    <property type="protein sequence ID" value="MCQ4922308.1"/>
    <property type="molecule type" value="Genomic_DNA"/>
</dbReference>
<evidence type="ECO:0000259" key="5">
    <source>
        <dbReference type="PROSITE" id="PS50977"/>
    </source>
</evidence>
<feature type="domain" description="HTH tetR-type" evidence="5">
    <location>
        <begin position="10"/>
        <end position="70"/>
    </location>
</feature>
<feature type="DNA-binding region" description="H-T-H motif" evidence="4">
    <location>
        <begin position="33"/>
        <end position="52"/>
    </location>
</feature>
<protein>
    <submittedName>
        <fullName evidence="6">TetR/AcrR family transcriptional regulator</fullName>
    </submittedName>
</protein>
<dbReference type="InterPro" id="IPR001647">
    <property type="entry name" value="HTH_TetR"/>
</dbReference>